<evidence type="ECO:0000313" key="2">
    <source>
        <dbReference type="Proteomes" id="UP000231581"/>
    </source>
</evidence>
<accession>A0A2H0BVJ3</accession>
<dbReference type="AlphaFoldDB" id="A0A2H0BVJ3"/>
<name>A0A2H0BVJ3_9BACT</name>
<gene>
    <name evidence="1" type="ORF">COX00_00180</name>
</gene>
<dbReference type="Proteomes" id="UP000231581">
    <property type="component" value="Unassembled WGS sequence"/>
</dbReference>
<organism evidence="1 2">
    <name type="scientific">Candidatus Uhrbacteria bacterium CG22_combo_CG10-13_8_21_14_all_47_17</name>
    <dbReference type="NCBI Taxonomy" id="1975041"/>
    <lineage>
        <taxon>Bacteria</taxon>
        <taxon>Candidatus Uhriibacteriota</taxon>
    </lineage>
</organism>
<proteinExistence type="predicted"/>
<dbReference type="EMBL" id="PCSZ01000006">
    <property type="protein sequence ID" value="PIP60988.1"/>
    <property type="molecule type" value="Genomic_DNA"/>
</dbReference>
<reference evidence="1 2" key="1">
    <citation type="submission" date="2017-09" db="EMBL/GenBank/DDBJ databases">
        <title>Depth-based differentiation of microbial function through sediment-hosted aquifers and enrichment of novel symbionts in the deep terrestrial subsurface.</title>
        <authorList>
            <person name="Probst A.J."/>
            <person name="Ladd B."/>
            <person name="Jarett J.K."/>
            <person name="Geller-Mcgrath D.E."/>
            <person name="Sieber C.M."/>
            <person name="Emerson J.B."/>
            <person name="Anantharaman K."/>
            <person name="Thomas B.C."/>
            <person name="Malmstrom R."/>
            <person name="Stieglmeier M."/>
            <person name="Klingl A."/>
            <person name="Woyke T."/>
            <person name="Ryan C.M."/>
            <person name="Banfield J.F."/>
        </authorList>
    </citation>
    <scope>NUCLEOTIDE SEQUENCE [LARGE SCALE GENOMIC DNA]</scope>
    <source>
        <strain evidence="1">CG22_combo_CG10-13_8_21_14_all_47_17</strain>
    </source>
</reference>
<comment type="caution">
    <text evidence="1">The sequence shown here is derived from an EMBL/GenBank/DDBJ whole genome shotgun (WGS) entry which is preliminary data.</text>
</comment>
<evidence type="ECO:0000313" key="1">
    <source>
        <dbReference type="EMBL" id="PIP60988.1"/>
    </source>
</evidence>
<protein>
    <submittedName>
        <fullName evidence="1">Uncharacterized protein</fullName>
    </submittedName>
</protein>
<sequence length="274" mass="30813">MASPITEIKQSQLSATLRSLGAAGGTTEHATWMRRQGNAALLIQFINEQRVPLDGNPYEMTVGNQLLALFCASMEGHWGITEEEYRRLNDSAPPWPKGKSAFRSLRIRFGEGSEGVKQTFERHMAQIKFVFGKDHFRCWDALRPGKVPCDGKLIEALRLLNGDDTHKTTVEWVIVDLGTHRERESTEAVRSVKSLADELFVVAWMFPNMIRDIDYEALPGLFAAGYELHRLGAGFELLQEVPVVHFYERNELVDLGASSATYNDARYSVPELIG</sequence>